<gene>
    <name evidence="1" type="ORF">QAD02_004117</name>
</gene>
<name>A0ACC2NP25_9HYME</name>
<keyword evidence="2" id="KW-1185">Reference proteome</keyword>
<evidence type="ECO:0000313" key="1">
    <source>
        <dbReference type="EMBL" id="KAJ8672857.1"/>
    </source>
</evidence>
<accession>A0ACC2NP25</accession>
<protein>
    <submittedName>
        <fullName evidence="1">Uncharacterized protein</fullName>
    </submittedName>
</protein>
<dbReference type="EMBL" id="CM056743">
    <property type="protein sequence ID" value="KAJ8672857.1"/>
    <property type="molecule type" value="Genomic_DNA"/>
</dbReference>
<proteinExistence type="predicted"/>
<dbReference type="Proteomes" id="UP001239111">
    <property type="component" value="Chromosome 3"/>
</dbReference>
<sequence>MASPSESLAASASSSPNTVQTTSYATAASLKPRPRKDQAVLIEYIQGYSPDDYLDGIEKLVNENDIAYISKITENRVCVFFNNSDIAASLVMEKVQVADHFLDMKAQACALVSNGSQGESQMQQSPVTATTKPVQNQINRDRDGLVLSMKRPFDSTSSSLDAALSPSEIKGGQMLPPNEPALKQRQPSLKKEKEHGGAKTLEIFFWPTPTGASDVIGVIEEVYQNTSESSIKSSLTRLKKRLERIVLGIATDNTDSDSSDK</sequence>
<comment type="caution">
    <text evidence="1">The sequence shown here is derived from an EMBL/GenBank/DDBJ whole genome shotgun (WGS) entry which is preliminary data.</text>
</comment>
<reference evidence="1" key="1">
    <citation type="submission" date="2023-04" db="EMBL/GenBank/DDBJ databases">
        <title>A chromosome-level genome assembly of the parasitoid wasp Eretmocerus hayati.</title>
        <authorList>
            <person name="Zhong Y."/>
            <person name="Liu S."/>
            <person name="Liu Y."/>
        </authorList>
    </citation>
    <scope>NUCLEOTIDE SEQUENCE</scope>
    <source>
        <strain evidence="1">ZJU_SS_LIU_2023</strain>
    </source>
</reference>
<evidence type="ECO:0000313" key="2">
    <source>
        <dbReference type="Proteomes" id="UP001239111"/>
    </source>
</evidence>
<organism evidence="1 2">
    <name type="scientific">Eretmocerus hayati</name>
    <dbReference type="NCBI Taxonomy" id="131215"/>
    <lineage>
        <taxon>Eukaryota</taxon>
        <taxon>Metazoa</taxon>
        <taxon>Ecdysozoa</taxon>
        <taxon>Arthropoda</taxon>
        <taxon>Hexapoda</taxon>
        <taxon>Insecta</taxon>
        <taxon>Pterygota</taxon>
        <taxon>Neoptera</taxon>
        <taxon>Endopterygota</taxon>
        <taxon>Hymenoptera</taxon>
        <taxon>Apocrita</taxon>
        <taxon>Proctotrupomorpha</taxon>
        <taxon>Chalcidoidea</taxon>
        <taxon>Aphelinidae</taxon>
        <taxon>Aphelininae</taxon>
        <taxon>Eretmocerus</taxon>
    </lineage>
</organism>